<organism evidence="1 2">
    <name type="scientific">Golovinomyces cichoracearum</name>
    <dbReference type="NCBI Taxonomy" id="62708"/>
    <lineage>
        <taxon>Eukaryota</taxon>
        <taxon>Fungi</taxon>
        <taxon>Dikarya</taxon>
        <taxon>Ascomycota</taxon>
        <taxon>Pezizomycotina</taxon>
        <taxon>Leotiomycetes</taxon>
        <taxon>Erysiphales</taxon>
        <taxon>Erysiphaceae</taxon>
        <taxon>Golovinomyces</taxon>
    </lineage>
</organism>
<reference evidence="1 2" key="1">
    <citation type="journal article" date="2018" name="BMC Genomics">
        <title>Comparative genome analyses reveal sequence features reflecting distinct modes of host-adaptation between dicot and monocot powdery mildew.</title>
        <authorList>
            <person name="Wu Y."/>
            <person name="Ma X."/>
            <person name="Pan Z."/>
            <person name="Kale S.D."/>
            <person name="Song Y."/>
            <person name="King H."/>
            <person name="Zhang Q."/>
            <person name="Presley C."/>
            <person name="Deng X."/>
            <person name="Wei C.I."/>
            <person name="Xiao S."/>
        </authorList>
    </citation>
    <scope>NUCLEOTIDE SEQUENCE [LARGE SCALE GENOMIC DNA]</scope>
    <source>
        <strain evidence="1">UMSG3</strain>
    </source>
</reference>
<sequence length="160" mass="17782">IDQINEDNRQDVDLFLSNAGNISSSVGKEILINLARLSINHLVNANADDFYPEKSSFISRYSSETFRGILNDSGAATFSTAGYQQYKAYQNVFGTTPLITNQESKIRVKFGKGTAESMGFTNIKTPIGNVKFYIVNCETPFLLSLQDMDHLGIFFDNVSN</sequence>
<protein>
    <submittedName>
        <fullName evidence="1">Uncharacterized protein</fullName>
    </submittedName>
</protein>
<keyword evidence="2" id="KW-1185">Reference proteome</keyword>
<gene>
    <name evidence="1" type="ORF">GcM3_015046</name>
</gene>
<dbReference type="Proteomes" id="UP000283383">
    <property type="component" value="Unassembled WGS sequence"/>
</dbReference>
<accession>A0A420J916</accession>
<dbReference type="AlphaFoldDB" id="A0A420J916"/>
<name>A0A420J916_9PEZI</name>
<comment type="caution">
    <text evidence="1">The sequence shown here is derived from an EMBL/GenBank/DDBJ whole genome shotgun (WGS) entry which is preliminary data.</text>
</comment>
<evidence type="ECO:0000313" key="1">
    <source>
        <dbReference type="EMBL" id="RKF83290.1"/>
    </source>
</evidence>
<feature type="non-terminal residue" evidence="1">
    <location>
        <position position="1"/>
    </location>
</feature>
<dbReference type="EMBL" id="MCBQ01001506">
    <property type="protein sequence ID" value="RKF83290.1"/>
    <property type="molecule type" value="Genomic_DNA"/>
</dbReference>
<proteinExistence type="predicted"/>
<evidence type="ECO:0000313" key="2">
    <source>
        <dbReference type="Proteomes" id="UP000283383"/>
    </source>
</evidence>
<feature type="non-terminal residue" evidence="1">
    <location>
        <position position="160"/>
    </location>
</feature>